<proteinExistence type="predicted"/>
<feature type="region of interest" description="Disordered" evidence="1">
    <location>
        <begin position="1"/>
        <end position="25"/>
    </location>
</feature>
<comment type="caution">
    <text evidence="2">The sequence shown here is derived from an EMBL/GenBank/DDBJ whole genome shotgun (WGS) entry which is preliminary data.</text>
</comment>
<organism evidence="2 3">
    <name type="scientific">Ciceribacter thiooxidans</name>
    <dbReference type="NCBI Taxonomy" id="1969821"/>
    <lineage>
        <taxon>Bacteria</taxon>
        <taxon>Pseudomonadati</taxon>
        <taxon>Pseudomonadota</taxon>
        <taxon>Alphaproteobacteria</taxon>
        <taxon>Hyphomicrobiales</taxon>
        <taxon>Rhizobiaceae</taxon>
        <taxon>Ciceribacter</taxon>
    </lineage>
</organism>
<dbReference type="EMBL" id="JBHRTG010000007">
    <property type="protein sequence ID" value="MFC3163059.1"/>
    <property type="molecule type" value="Genomic_DNA"/>
</dbReference>
<reference evidence="3" key="1">
    <citation type="journal article" date="2019" name="Int. J. Syst. Evol. Microbiol.">
        <title>The Global Catalogue of Microorganisms (GCM) 10K type strain sequencing project: providing services to taxonomists for standard genome sequencing and annotation.</title>
        <authorList>
            <consortium name="The Broad Institute Genomics Platform"/>
            <consortium name="The Broad Institute Genome Sequencing Center for Infectious Disease"/>
            <person name="Wu L."/>
            <person name="Ma J."/>
        </authorList>
    </citation>
    <scope>NUCLEOTIDE SEQUENCE [LARGE SCALE GENOMIC DNA]</scope>
    <source>
        <strain evidence="3">KCTC 52231</strain>
    </source>
</reference>
<dbReference type="RefSeq" id="WP_244658661.1">
    <property type="nucleotide sequence ID" value="NZ_CP059896.1"/>
</dbReference>
<protein>
    <submittedName>
        <fullName evidence="2">Uncharacterized protein</fullName>
    </submittedName>
</protein>
<gene>
    <name evidence="2" type="ORF">ACFOHV_07180</name>
</gene>
<accession>A0ABV7HXB2</accession>
<dbReference type="Proteomes" id="UP001595647">
    <property type="component" value="Unassembled WGS sequence"/>
</dbReference>
<name>A0ABV7HXB2_9HYPH</name>
<evidence type="ECO:0000313" key="3">
    <source>
        <dbReference type="Proteomes" id="UP001595647"/>
    </source>
</evidence>
<feature type="region of interest" description="Disordered" evidence="1">
    <location>
        <begin position="42"/>
        <end position="64"/>
    </location>
</feature>
<sequence length="64" mass="7034">MIVKAEGNYRRPGSRLSFNFKPSAAPQQWPRDVVDYAVSKKLATRTKSPARASAARKTASPDAE</sequence>
<evidence type="ECO:0000313" key="2">
    <source>
        <dbReference type="EMBL" id="MFC3163059.1"/>
    </source>
</evidence>
<evidence type="ECO:0000256" key="1">
    <source>
        <dbReference type="SAM" id="MobiDB-lite"/>
    </source>
</evidence>
<keyword evidence="3" id="KW-1185">Reference proteome</keyword>